<evidence type="ECO:0000313" key="3">
    <source>
        <dbReference type="EMBL" id="SBP89380.1"/>
    </source>
</evidence>
<feature type="transmembrane region" description="Helical" evidence="1">
    <location>
        <begin position="214"/>
        <end position="234"/>
    </location>
</feature>
<feature type="transmembrane region" description="Helical" evidence="1">
    <location>
        <begin position="98"/>
        <end position="116"/>
    </location>
</feature>
<keyword evidence="1" id="KW-0472">Membrane</keyword>
<evidence type="ECO:0000313" key="4">
    <source>
        <dbReference type="Proteomes" id="UP000214566"/>
    </source>
</evidence>
<feature type="transmembrane region" description="Helical" evidence="1">
    <location>
        <begin position="6"/>
        <end position="24"/>
    </location>
</feature>
<gene>
    <name evidence="3" type="ORF">THIARS_71000</name>
</gene>
<feature type="transmembrane region" description="Helical" evidence="1">
    <location>
        <begin position="407"/>
        <end position="426"/>
    </location>
</feature>
<name>A0A238D879_THIDL</name>
<dbReference type="Proteomes" id="UP000214566">
    <property type="component" value="Unassembled WGS sequence"/>
</dbReference>
<dbReference type="EMBL" id="FLMQ01000056">
    <property type="protein sequence ID" value="SBP89380.1"/>
    <property type="molecule type" value="Genomic_DNA"/>
</dbReference>
<dbReference type="OrthoDB" id="9813718at2"/>
<feature type="transmembrane region" description="Helical" evidence="1">
    <location>
        <begin position="122"/>
        <end position="141"/>
    </location>
</feature>
<feature type="domain" description="DUF4010" evidence="2">
    <location>
        <begin position="191"/>
        <end position="401"/>
    </location>
</feature>
<reference evidence="3 4" key="1">
    <citation type="submission" date="2016-06" db="EMBL/GenBank/DDBJ databases">
        <authorList>
            <person name="Kjaerup R.B."/>
            <person name="Dalgaard T.S."/>
            <person name="Juul-Madsen H.R."/>
        </authorList>
    </citation>
    <scope>NUCLEOTIDE SEQUENCE [LARGE SCALE GENOMIC DNA]</scope>
    <source>
        <strain evidence="3 4">DSM 16361</strain>
    </source>
</reference>
<feature type="transmembrane region" description="Helical" evidence="1">
    <location>
        <begin position="319"/>
        <end position="339"/>
    </location>
</feature>
<keyword evidence="1" id="KW-1133">Transmembrane helix</keyword>
<dbReference type="PANTHER" id="PTHR39084:SF1">
    <property type="entry name" value="DUF4010 DOMAIN-CONTAINING PROTEIN"/>
    <property type="match status" value="1"/>
</dbReference>
<evidence type="ECO:0000259" key="2">
    <source>
        <dbReference type="Pfam" id="PF13194"/>
    </source>
</evidence>
<sequence length="429" mass="45273">MHNALPAPLLQFVATVVLSFVLGLELHSYRRAQGEGIGFGTTRTLTLIGAAGFVLWLLDGSAPRGLYLAGLLALAAWLAVGLARGAHAGAEAGTDTSGALLPALIALLAYALGPLVLTQPDWLVAAVLIVAILMLAEKPLIRRLSDALPMSEGVTLAKFLILAGLVLPLLPDTPIPGLLDITYAKVWMAVVVISGISYLGYLAHTYLFPKAGTLLTGILGGVYSSTAATVVLARQARMDPGIAAQAPTATVLATAMMYVRLWVVIIVLGHWPEAVRLALPFGLLLSGSLAMAWWLWRRVRADAPQAVNTKLGPHNPLDLPVAFLFAGLFVAFAAITMFVTQHFGVTGLRVLSFLVGFSDIDPFVLALLAGHFQVGESAVISAVLIASGSNNLLKAGYALALSRQRSMWPAAAWLALTLVFSLLWALRLG</sequence>
<dbReference type="RefSeq" id="WP_094161469.1">
    <property type="nucleotide sequence ID" value="NZ_LT592171.1"/>
</dbReference>
<proteinExistence type="predicted"/>
<keyword evidence="4" id="KW-1185">Reference proteome</keyword>
<feature type="transmembrane region" description="Helical" evidence="1">
    <location>
        <begin position="153"/>
        <end position="170"/>
    </location>
</feature>
<dbReference type="AlphaFoldDB" id="A0A238D879"/>
<protein>
    <recommendedName>
        <fullName evidence="2">DUF4010 domain-containing protein</fullName>
    </recommendedName>
</protein>
<feature type="transmembrane region" description="Helical" evidence="1">
    <location>
        <begin position="275"/>
        <end position="296"/>
    </location>
</feature>
<feature type="transmembrane region" description="Helical" evidence="1">
    <location>
        <begin position="246"/>
        <end position="268"/>
    </location>
</feature>
<dbReference type="InterPro" id="IPR025105">
    <property type="entry name" value="DUF4010"/>
</dbReference>
<organism evidence="3 4">
    <name type="scientific">Thiomonas delicata</name>
    <name type="common">Thiomonas cuprina</name>
    <dbReference type="NCBI Taxonomy" id="364030"/>
    <lineage>
        <taxon>Bacteria</taxon>
        <taxon>Pseudomonadati</taxon>
        <taxon>Pseudomonadota</taxon>
        <taxon>Betaproteobacteria</taxon>
        <taxon>Burkholderiales</taxon>
        <taxon>Thiomonas</taxon>
    </lineage>
</organism>
<feature type="transmembrane region" description="Helical" evidence="1">
    <location>
        <begin position="182"/>
        <end position="202"/>
    </location>
</feature>
<dbReference type="Pfam" id="PF13194">
    <property type="entry name" value="DUF4010"/>
    <property type="match status" value="1"/>
</dbReference>
<feature type="transmembrane region" description="Helical" evidence="1">
    <location>
        <begin position="64"/>
        <end position="86"/>
    </location>
</feature>
<keyword evidence="1" id="KW-0812">Transmembrane</keyword>
<evidence type="ECO:0000256" key="1">
    <source>
        <dbReference type="SAM" id="Phobius"/>
    </source>
</evidence>
<dbReference type="PANTHER" id="PTHR39084">
    <property type="entry name" value="MEMBRANE PROTEIN-RELATED"/>
    <property type="match status" value="1"/>
</dbReference>
<feature type="transmembrane region" description="Helical" evidence="1">
    <location>
        <begin position="36"/>
        <end position="58"/>
    </location>
</feature>
<accession>A0A238D879</accession>